<feature type="transmembrane region" description="Helical" evidence="1">
    <location>
        <begin position="12"/>
        <end position="33"/>
    </location>
</feature>
<evidence type="ECO:0000313" key="3">
    <source>
        <dbReference type="Proteomes" id="UP000024635"/>
    </source>
</evidence>
<dbReference type="Proteomes" id="UP000024635">
    <property type="component" value="Unassembled WGS sequence"/>
</dbReference>
<accession>A0A016U910</accession>
<dbReference type="OrthoDB" id="5863389at2759"/>
<dbReference type="STRING" id="53326.A0A016U910"/>
<keyword evidence="3" id="KW-1185">Reference proteome</keyword>
<reference evidence="3" key="1">
    <citation type="journal article" date="2015" name="Nat. Genet.">
        <title>The genome and transcriptome of the zoonotic hookworm Ancylostoma ceylanicum identify infection-specific gene families.</title>
        <authorList>
            <person name="Schwarz E.M."/>
            <person name="Hu Y."/>
            <person name="Antoshechkin I."/>
            <person name="Miller M.M."/>
            <person name="Sternberg P.W."/>
            <person name="Aroian R.V."/>
        </authorList>
    </citation>
    <scope>NUCLEOTIDE SEQUENCE</scope>
    <source>
        <strain evidence="3">HY135</strain>
    </source>
</reference>
<organism evidence="2 3">
    <name type="scientific">Ancylostoma ceylanicum</name>
    <dbReference type="NCBI Taxonomy" id="53326"/>
    <lineage>
        <taxon>Eukaryota</taxon>
        <taxon>Metazoa</taxon>
        <taxon>Ecdysozoa</taxon>
        <taxon>Nematoda</taxon>
        <taxon>Chromadorea</taxon>
        <taxon>Rhabditida</taxon>
        <taxon>Rhabditina</taxon>
        <taxon>Rhabditomorpha</taxon>
        <taxon>Strongyloidea</taxon>
        <taxon>Ancylostomatidae</taxon>
        <taxon>Ancylostomatinae</taxon>
        <taxon>Ancylostoma</taxon>
    </lineage>
</organism>
<keyword evidence="1" id="KW-0472">Membrane</keyword>
<dbReference type="AlphaFoldDB" id="A0A016U910"/>
<proteinExistence type="predicted"/>
<gene>
    <name evidence="2" type="primary">Acey_s0050.g1902</name>
    <name evidence="2" type="ORF">Y032_0050g1902</name>
</gene>
<keyword evidence="1" id="KW-0812">Transmembrane</keyword>
<name>A0A016U910_9BILA</name>
<dbReference type="EMBL" id="JARK01001386">
    <property type="protein sequence ID" value="EYC11416.1"/>
    <property type="molecule type" value="Genomic_DNA"/>
</dbReference>
<evidence type="ECO:0000256" key="1">
    <source>
        <dbReference type="SAM" id="Phobius"/>
    </source>
</evidence>
<keyword evidence="1" id="KW-1133">Transmembrane helix</keyword>
<protein>
    <submittedName>
        <fullName evidence="2">Uncharacterized protein</fullName>
    </submittedName>
</protein>
<sequence length="155" mass="17882">MSAFQRKQHAFLQYQAAVVYVIVAIVGFVKLGAISSDITESTIYDLTTHCYYKYWRLFNLENFVPLLPYIAERCAPSFSVMDVYRFGDEDDWRYSMIPKSTSNQKKCHGFVFVGLSHGLAVELQVNCRLNGVCCLTATWWPYIQQRTTLHMTLPS</sequence>
<comment type="caution">
    <text evidence="2">The sequence shown here is derived from an EMBL/GenBank/DDBJ whole genome shotgun (WGS) entry which is preliminary data.</text>
</comment>
<evidence type="ECO:0000313" key="2">
    <source>
        <dbReference type="EMBL" id="EYC11416.1"/>
    </source>
</evidence>